<dbReference type="GO" id="GO:0016887">
    <property type="term" value="F:ATP hydrolysis activity"/>
    <property type="evidence" value="ECO:0007669"/>
    <property type="project" value="InterPro"/>
</dbReference>
<evidence type="ECO:0000256" key="13">
    <source>
        <dbReference type="SAM" id="Phobius"/>
    </source>
</evidence>
<dbReference type="InterPro" id="IPR011527">
    <property type="entry name" value="ABC1_TM_dom"/>
</dbReference>
<feature type="transmembrane region" description="Helical" evidence="13">
    <location>
        <begin position="728"/>
        <end position="751"/>
    </location>
</feature>
<evidence type="ECO:0000259" key="15">
    <source>
        <dbReference type="PROSITE" id="PS50929"/>
    </source>
</evidence>
<dbReference type="InterPro" id="IPR044746">
    <property type="entry name" value="ABCC_6TM_D1"/>
</dbReference>
<feature type="transmembrane region" description="Helical" evidence="13">
    <location>
        <begin position="159"/>
        <end position="176"/>
    </location>
</feature>
<comment type="caution">
    <text evidence="16">The sequence shown here is derived from an EMBL/GenBank/DDBJ whole genome shotgun (WGS) entry which is preliminary data.</text>
</comment>
<dbReference type="STRING" id="35608.A0A2U1M0K2"/>
<evidence type="ECO:0000256" key="2">
    <source>
        <dbReference type="ARBA" id="ARBA00009726"/>
    </source>
</evidence>
<dbReference type="CDD" id="cd18579">
    <property type="entry name" value="ABC_6TM_ABCC_D1"/>
    <property type="match status" value="1"/>
</dbReference>
<evidence type="ECO:0000256" key="11">
    <source>
        <dbReference type="ARBA" id="ARBA00023136"/>
    </source>
</evidence>
<feature type="transmembrane region" description="Helical" evidence="13">
    <location>
        <begin position="803"/>
        <end position="822"/>
    </location>
</feature>
<evidence type="ECO:0000256" key="9">
    <source>
        <dbReference type="ARBA" id="ARBA00022967"/>
    </source>
</evidence>
<keyword evidence="4" id="KW-0813">Transport</keyword>
<evidence type="ECO:0000256" key="1">
    <source>
        <dbReference type="ARBA" id="ARBA00004141"/>
    </source>
</evidence>
<evidence type="ECO:0000256" key="8">
    <source>
        <dbReference type="ARBA" id="ARBA00022840"/>
    </source>
</evidence>
<dbReference type="InterPro" id="IPR036640">
    <property type="entry name" value="ABC1_TM_sf"/>
</dbReference>
<dbReference type="InterPro" id="IPR050173">
    <property type="entry name" value="ABC_transporter_C-like"/>
</dbReference>
<feature type="domain" description="ABC transporter" evidence="14">
    <location>
        <begin position="436"/>
        <end position="659"/>
    </location>
</feature>
<dbReference type="InterPro" id="IPR027417">
    <property type="entry name" value="P-loop_NTPase"/>
</dbReference>
<dbReference type="OrthoDB" id="6500128at2759"/>
<dbReference type="Proteomes" id="UP000245207">
    <property type="component" value="Unassembled WGS sequence"/>
</dbReference>
<dbReference type="PROSITE" id="PS00211">
    <property type="entry name" value="ABC_TRANSPORTER_1"/>
    <property type="match status" value="1"/>
</dbReference>
<evidence type="ECO:0000256" key="10">
    <source>
        <dbReference type="ARBA" id="ARBA00022989"/>
    </source>
</evidence>
<dbReference type="SMART" id="SM00382">
    <property type="entry name" value="AAA"/>
    <property type="match status" value="2"/>
</dbReference>
<evidence type="ECO:0000313" key="16">
    <source>
        <dbReference type="EMBL" id="PWA54779.1"/>
    </source>
</evidence>
<dbReference type="CDD" id="cd03250">
    <property type="entry name" value="ABCC_MRP_domain1"/>
    <property type="match status" value="1"/>
</dbReference>
<feature type="transmembrane region" description="Helical" evidence="13">
    <location>
        <begin position="985"/>
        <end position="1005"/>
    </location>
</feature>
<keyword evidence="7" id="KW-0547">Nucleotide-binding</keyword>
<keyword evidence="5 13" id="KW-0812">Transmembrane</keyword>
<feature type="transmembrane region" description="Helical" evidence="13">
    <location>
        <begin position="121"/>
        <end position="139"/>
    </location>
</feature>
<keyword evidence="9" id="KW-1278">Translocase</keyword>
<name>A0A2U1M0K2_ARTAN</name>
<evidence type="ECO:0000256" key="5">
    <source>
        <dbReference type="ARBA" id="ARBA00022692"/>
    </source>
</evidence>
<keyword evidence="11 13" id="KW-0472">Membrane</keyword>
<gene>
    <name evidence="16" type="ORF">CTI12_AA433090</name>
</gene>
<evidence type="ECO:0000256" key="3">
    <source>
        <dbReference type="ARBA" id="ARBA00012191"/>
    </source>
</evidence>
<dbReference type="Gene3D" id="3.40.50.300">
    <property type="entry name" value="P-loop containing nucleotide triphosphate hydrolases"/>
    <property type="match status" value="2"/>
</dbReference>
<dbReference type="InterPro" id="IPR003593">
    <property type="entry name" value="AAA+_ATPase"/>
</dbReference>
<dbReference type="FunFam" id="1.20.1560.10:FF:000002">
    <property type="entry name" value="ABC transporter C family member 5"/>
    <property type="match status" value="1"/>
</dbReference>
<evidence type="ECO:0000259" key="14">
    <source>
        <dbReference type="PROSITE" id="PS50893"/>
    </source>
</evidence>
<evidence type="ECO:0000256" key="12">
    <source>
        <dbReference type="ARBA" id="ARBA00034018"/>
    </source>
</evidence>
<dbReference type="EMBL" id="PKPP01006968">
    <property type="protein sequence ID" value="PWA54779.1"/>
    <property type="molecule type" value="Genomic_DNA"/>
</dbReference>
<feature type="transmembrane region" description="Helical" evidence="13">
    <location>
        <begin position="842"/>
        <end position="863"/>
    </location>
</feature>
<dbReference type="Gene3D" id="1.20.1560.10">
    <property type="entry name" value="ABC transporter type 1, transmembrane domain"/>
    <property type="match status" value="2"/>
</dbReference>
<dbReference type="Pfam" id="PF00005">
    <property type="entry name" value="ABC_tran"/>
    <property type="match status" value="2"/>
</dbReference>
<dbReference type="SUPFAM" id="SSF90123">
    <property type="entry name" value="ABC transporter transmembrane region"/>
    <property type="match status" value="2"/>
</dbReference>
<dbReference type="EC" id="7.6.2.2" evidence="3"/>
<organism evidence="16 17">
    <name type="scientific">Artemisia annua</name>
    <name type="common">Sweet wormwood</name>
    <dbReference type="NCBI Taxonomy" id="35608"/>
    <lineage>
        <taxon>Eukaryota</taxon>
        <taxon>Viridiplantae</taxon>
        <taxon>Streptophyta</taxon>
        <taxon>Embryophyta</taxon>
        <taxon>Tracheophyta</taxon>
        <taxon>Spermatophyta</taxon>
        <taxon>Magnoliopsida</taxon>
        <taxon>eudicotyledons</taxon>
        <taxon>Gunneridae</taxon>
        <taxon>Pentapetalae</taxon>
        <taxon>asterids</taxon>
        <taxon>campanulids</taxon>
        <taxon>Asterales</taxon>
        <taxon>Asteraceae</taxon>
        <taxon>Asteroideae</taxon>
        <taxon>Anthemideae</taxon>
        <taxon>Artemisiinae</taxon>
        <taxon>Artemisia</taxon>
    </lineage>
</organism>
<dbReference type="GO" id="GO:0016020">
    <property type="term" value="C:membrane"/>
    <property type="evidence" value="ECO:0007669"/>
    <property type="project" value="UniProtKB-SubCell"/>
</dbReference>
<proteinExistence type="inferred from homology"/>
<evidence type="ECO:0000256" key="4">
    <source>
        <dbReference type="ARBA" id="ARBA00022448"/>
    </source>
</evidence>
<comment type="similarity">
    <text evidence="2">Belongs to the ABC transporter superfamily. ABCC family. Conjugate transporter (TC 3.A.1.208) subfamily.</text>
</comment>
<feature type="transmembrane region" description="Helical" evidence="13">
    <location>
        <begin position="960"/>
        <end position="978"/>
    </location>
</feature>
<dbReference type="FunFam" id="1.20.1560.10:FF:000003">
    <property type="entry name" value="ABC transporter C family member 10"/>
    <property type="match status" value="1"/>
</dbReference>
<keyword evidence="10 13" id="KW-1133">Transmembrane helix</keyword>
<comment type="subcellular location">
    <subcellularLocation>
        <location evidence="1">Membrane</location>
        <topology evidence="1">Multi-pass membrane protein</topology>
    </subcellularLocation>
</comment>
<dbReference type="GO" id="GO:0005524">
    <property type="term" value="F:ATP binding"/>
    <property type="evidence" value="ECO:0007669"/>
    <property type="project" value="UniProtKB-KW"/>
</dbReference>
<dbReference type="InterPro" id="IPR044726">
    <property type="entry name" value="ABCC_6TM_D2"/>
</dbReference>
<accession>A0A2U1M0K2</accession>
<dbReference type="InterPro" id="IPR017871">
    <property type="entry name" value="ABC_transporter-like_CS"/>
</dbReference>
<keyword evidence="8 16" id="KW-0067">ATP-binding</keyword>
<dbReference type="PANTHER" id="PTHR24223:SF181">
    <property type="entry name" value="ABC TRANSPORTER C FAMILY MEMBER 3"/>
    <property type="match status" value="1"/>
</dbReference>
<keyword evidence="6" id="KW-0677">Repeat</keyword>
<comment type="catalytic activity">
    <reaction evidence="12">
        <text>ATP + H2O + xenobioticSide 1 = ADP + phosphate + xenobioticSide 2.</text>
        <dbReference type="EC" id="7.6.2.2"/>
    </reaction>
</comment>
<feature type="transmembrane region" description="Helical" evidence="13">
    <location>
        <begin position="870"/>
        <end position="889"/>
    </location>
</feature>
<dbReference type="PROSITE" id="PS50929">
    <property type="entry name" value="ABC_TM1F"/>
    <property type="match status" value="2"/>
</dbReference>
<feature type="domain" description="ABC transmembrane type-1" evidence="15">
    <location>
        <begin position="733"/>
        <end position="1012"/>
    </location>
</feature>
<dbReference type="PANTHER" id="PTHR24223">
    <property type="entry name" value="ATP-BINDING CASSETTE SUB-FAMILY C"/>
    <property type="match status" value="1"/>
</dbReference>
<dbReference type="CDD" id="cd18580">
    <property type="entry name" value="ABC_6TM_ABCC_D2"/>
    <property type="match status" value="1"/>
</dbReference>
<evidence type="ECO:0000256" key="7">
    <source>
        <dbReference type="ARBA" id="ARBA00022741"/>
    </source>
</evidence>
<feature type="transmembrane region" description="Helical" evidence="13">
    <location>
        <begin position="242"/>
        <end position="275"/>
    </location>
</feature>
<sequence length="1188" mass="131579">MLGATQDLACETENNDLQEPLLTDNYEAATSRESNNSGTVTPYAKCSIFGLVTFSWLSPLIAIGHKKPLDLEDVPHLSGVDSVRGSFPILRNKLKSDRLHTKKLTTSDLVKALILTTWKDILVTAILAVLYTLASYVGPYLIDAFVQFLNGSQDSKNEGYLFILVFFLAKVIESISQRHWFFKLQQGGIQARAALVAMIYQKGLTLSSQSKVGHSSGEITNLIAIDAERIGDFGWYIHDPWLVILQVGLALAILYLNLGVASLAAFVAIGIVMLANIPIGSLQEKFQDELMKSKDNRMKKTSEILRNMRILKLQGWEMKFLSKVFELRSLETKWLKRFLCTSTTIISIFWVAPTFVAAITFATCFLIGIPLESGKILSAIATFKILQQPIYNLPDTISMIAQTKVSLDRITSYLCLDDLDPNLVETFPRGSSDFSIEITNGTFSWDTISAEPVLKDISIKVVHGMKVAVCGTVGSGKSSLLSCILGEVPKLSGCVKLSGSKAYVAQAPWIQSGKIEENILFSKKMDRRRYAKVLEACALKKDLEILPFGDQTVIGERGINLSGGQKQRLQIARVLYQDADIYLFDDPFSAVDAHTGSHLFKECLLEFLESKTVIYVTHQVEFLPVADLVLVLKAGRITQAGKYNDILNSGSDFMELVGAHKDALSIIDSVKTDPESDDSKVVKEDVVHVKSEDTEGTKGQLVQKEEREKGSVGLSIYWKYMTSAYGGALVPCILLAAIGFELLQVASNYWLAWASPVSEDEVPPVGRSTLILVYVGLALGCTLCIFIRAMCLTTAGYKTANLLFNKMHLCIFGAPMSFFDATPSGCILNRASTDQSAVDLTIPNAVGVFAFAVVQLLAVIAMMAQISWQVFLVFVRVIAICIWLQQYYISSARELARLVGMCKAPIILHFSETVSGSMTIRSFHQEERFQDTNMKLIDGYSRPKFHSAGAVEWLSFRVELLSSVMFALFLIFLLIVPNGTIDPSIAGLAVTYALNLNILQASVIWKLCNMENSIISVERILQYTSIPSEAPLLVKSNRPNDLWPFHGTVYIHNLQVRYAPQMPLVLKGITCTFSGSTKTGIVGRTGSGKTTLIQTLFRIVEPTRGGIFIDEINILSIGLHDLRSRLSIIPQDPTMFQGSIRSNLDPFEQYTDEQIWEALDKCQLGNEVRRKEDKLDSAGLCRVTYLKR</sequence>
<feature type="transmembrane region" description="Helical" evidence="13">
    <location>
        <begin position="345"/>
        <end position="369"/>
    </location>
</feature>
<evidence type="ECO:0000256" key="6">
    <source>
        <dbReference type="ARBA" id="ARBA00022737"/>
    </source>
</evidence>
<feature type="transmembrane region" description="Helical" evidence="13">
    <location>
        <begin position="771"/>
        <end position="791"/>
    </location>
</feature>
<dbReference type="FunFam" id="3.40.50.300:FF:000508">
    <property type="entry name" value="ABC transporter C family member 5"/>
    <property type="match status" value="1"/>
</dbReference>
<dbReference type="AlphaFoldDB" id="A0A2U1M0K2"/>
<reference evidence="16 17" key="1">
    <citation type="journal article" date="2018" name="Mol. Plant">
        <title>The genome of Artemisia annua provides insight into the evolution of Asteraceae family and artemisinin biosynthesis.</title>
        <authorList>
            <person name="Shen Q."/>
            <person name="Zhang L."/>
            <person name="Liao Z."/>
            <person name="Wang S."/>
            <person name="Yan T."/>
            <person name="Shi P."/>
            <person name="Liu M."/>
            <person name="Fu X."/>
            <person name="Pan Q."/>
            <person name="Wang Y."/>
            <person name="Lv Z."/>
            <person name="Lu X."/>
            <person name="Zhang F."/>
            <person name="Jiang W."/>
            <person name="Ma Y."/>
            <person name="Chen M."/>
            <person name="Hao X."/>
            <person name="Li L."/>
            <person name="Tang Y."/>
            <person name="Lv G."/>
            <person name="Zhou Y."/>
            <person name="Sun X."/>
            <person name="Brodelius P.E."/>
            <person name="Rose J.K.C."/>
            <person name="Tang K."/>
        </authorList>
    </citation>
    <scope>NUCLEOTIDE SEQUENCE [LARGE SCALE GENOMIC DNA]</scope>
    <source>
        <strain evidence="17">cv. Huhao1</strain>
        <tissue evidence="16">Leaf</tissue>
    </source>
</reference>
<dbReference type="GO" id="GO:0008559">
    <property type="term" value="F:ABC-type xenobiotic transporter activity"/>
    <property type="evidence" value="ECO:0007669"/>
    <property type="project" value="UniProtKB-EC"/>
</dbReference>
<dbReference type="InterPro" id="IPR003439">
    <property type="entry name" value="ABC_transporter-like_ATP-bd"/>
</dbReference>
<keyword evidence="17" id="KW-1185">Reference proteome</keyword>
<protein>
    <recommendedName>
        <fullName evidence="3">ABC-type xenobiotic transporter</fullName>
        <ecNumber evidence="3">7.6.2.2</ecNumber>
    </recommendedName>
</protein>
<feature type="domain" description="ABC transmembrane type-1" evidence="15">
    <location>
        <begin position="122"/>
        <end position="402"/>
    </location>
</feature>
<evidence type="ECO:0000313" key="17">
    <source>
        <dbReference type="Proteomes" id="UP000245207"/>
    </source>
</evidence>
<dbReference type="Pfam" id="PF00664">
    <property type="entry name" value="ABC_membrane"/>
    <property type="match status" value="2"/>
</dbReference>
<dbReference type="PROSITE" id="PS50893">
    <property type="entry name" value="ABC_TRANSPORTER_2"/>
    <property type="match status" value="1"/>
</dbReference>
<dbReference type="SUPFAM" id="SSF52540">
    <property type="entry name" value="P-loop containing nucleoside triphosphate hydrolases"/>
    <property type="match status" value="2"/>
</dbReference>